<feature type="non-terminal residue" evidence="2">
    <location>
        <position position="1"/>
    </location>
</feature>
<evidence type="ECO:0000256" key="1">
    <source>
        <dbReference type="SAM" id="MobiDB-lite"/>
    </source>
</evidence>
<dbReference type="PANTHER" id="PTHR23053">
    <property type="entry name" value="DLEC1 DELETED IN LUNG AND ESOPHAGEAL CANCER 1"/>
    <property type="match status" value="1"/>
</dbReference>
<dbReference type="InterPro" id="IPR033305">
    <property type="entry name" value="Hydin-like"/>
</dbReference>
<comment type="caution">
    <text evidence="2">The sequence shown here is derived from an EMBL/GenBank/DDBJ whole genome shotgun (WGS) entry which is preliminary data.</text>
</comment>
<gene>
    <name evidence="2" type="ORF">L9F63_016870</name>
</gene>
<dbReference type="GO" id="GO:0003341">
    <property type="term" value="P:cilium movement"/>
    <property type="evidence" value="ECO:0007669"/>
    <property type="project" value="TreeGrafter"/>
</dbReference>
<dbReference type="GO" id="GO:0005930">
    <property type="term" value="C:axoneme"/>
    <property type="evidence" value="ECO:0007669"/>
    <property type="project" value="TreeGrafter"/>
</dbReference>
<organism evidence="2 3">
    <name type="scientific">Diploptera punctata</name>
    <name type="common">Pacific beetle cockroach</name>
    <dbReference type="NCBI Taxonomy" id="6984"/>
    <lineage>
        <taxon>Eukaryota</taxon>
        <taxon>Metazoa</taxon>
        <taxon>Ecdysozoa</taxon>
        <taxon>Arthropoda</taxon>
        <taxon>Hexapoda</taxon>
        <taxon>Insecta</taxon>
        <taxon>Pterygota</taxon>
        <taxon>Neoptera</taxon>
        <taxon>Polyneoptera</taxon>
        <taxon>Dictyoptera</taxon>
        <taxon>Blattodea</taxon>
        <taxon>Blaberoidea</taxon>
        <taxon>Blaberidae</taxon>
        <taxon>Diplopterinae</taxon>
        <taxon>Diploptera</taxon>
    </lineage>
</organism>
<proteinExistence type="predicted"/>
<dbReference type="PANTHER" id="PTHR23053:SF0">
    <property type="entry name" value="HYDROCEPHALUS-INDUCING PROTEIN HOMOLOG"/>
    <property type="match status" value="1"/>
</dbReference>
<dbReference type="EMBL" id="JASPKZ010004577">
    <property type="protein sequence ID" value="KAJ9590007.1"/>
    <property type="molecule type" value="Genomic_DNA"/>
</dbReference>
<dbReference type="GO" id="GO:1904158">
    <property type="term" value="P:axonemal central apparatus assembly"/>
    <property type="evidence" value="ECO:0007669"/>
    <property type="project" value="TreeGrafter"/>
</dbReference>
<dbReference type="Proteomes" id="UP001233999">
    <property type="component" value="Unassembled WGS sequence"/>
</dbReference>
<feature type="region of interest" description="Disordered" evidence="1">
    <location>
        <begin position="170"/>
        <end position="189"/>
    </location>
</feature>
<reference evidence="2" key="2">
    <citation type="submission" date="2023-05" db="EMBL/GenBank/DDBJ databases">
        <authorList>
            <person name="Fouks B."/>
        </authorList>
    </citation>
    <scope>NUCLEOTIDE SEQUENCE</scope>
    <source>
        <strain evidence="2">Stay&amp;Tobe</strain>
        <tissue evidence="2">Testes</tissue>
    </source>
</reference>
<dbReference type="Gene3D" id="2.60.40.10">
    <property type="entry name" value="Immunoglobulins"/>
    <property type="match status" value="1"/>
</dbReference>
<dbReference type="AlphaFoldDB" id="A0AAD8EHQ4"/>
<feature type="compositionally biased region" description="Acidic residues" evidence="1">
    <location>
        <begin position="177"/>
        <end position="189"/>
    </location>
</feature>
<evidence type="ECO:0000313" key="3">
    <source>
        <dbReference type="Proteomes" id="UP001233999"/>
    </source>
</evidence>
<sequence>MVYFKPHDLGCFKSLLKCIIVNNPFENIVVNLYGESFMRDLTFDGIELSETKTWNQKKGEDPKPPIYHLDYGLCNLNTLKRHSFKITNHSRTQAYCFDWDSHLNVLFTPTSGHVASRQSKNITATFLSSTPEVLEKVEIQCNFARIKIKGKYNDMTSVWDDRQTLAKWSRSPPVIESSDEETIESNDQY</sequence>
<reference evidence="2" key="1">
    <citation type="journal article" date="2023" name="IScience">
        <title>Live-bearing cockroach genome reveals convergent evolutionary mechanisms linked to viviparity in insects and beyond.</title>
        <authorList>
            <person name="Fouks B."/>
            <person name="Harrison M.C."/>
            <person name="Mikhailova A.A."/>
            <person name="Marchal E."/>
            <person name="English S."/>
            <person name="Carruthers M."/>
            <person name="Jennings E.C."/>
            <person name="Chiamaka E.L."/>
            <person name="Frigard R.A."/>
            <person name="Pippel M."/>
            <person name="Attardo G.M."/>
            <person name="Benoit J.B."/>
            <person name="Bornberg-Bauer E."/>
            <person name="Tobe S.S."/>
        </authorList>
    </citation>
    <scope>NUCLEOTIDE SEQUENCE</scope>
    <source>
        <strain evidence="2">Stay&amp;Tobe</strain>
    </source>
</reference>
<protein>
    <submittedName>
        <fullName evidence="2">Uncharacterized protein</fullName>
    </submittedName>
</protein>
<accession>A0AAD8EHQ4</accession>
<name>A0AAD8EHQ4_DIPPU</name>
<keyword evidence="3" id="KW-1185">Reference proteome</keyword>
<dbReference type="InterPro" id="IPR013783">
    <property type="entry name" value="Ig-like_fold"/>
</dbReference>
<evidence type="ECO:0000313" key="2">
    <source>
        <dbReference type="EMBL" id="KAJ9590007.1"/>
    </source>
</evidence>